<evidence type="ECO:0000256" key="1">
    <source>
        <dbReference type="SAM" id="Phobius"/>
    </source>
</evidence>
<keyword evidence="1" id="KW-0812">Transmembrane</keyword>
<dbReference type="Proteomes" id="UP000541426">
    <property type="component" value="Unassembled WGS sequence"/>
</dbReference>
<keyword evidence="3" id="KW-1185">Reference proteome</keyword>
<gene>
    <name evidence="2" type="ORF">GGQ68_004670</name>
</gene>
<proteinExistence type="predicted"/>
<dbReference type="EMBL" id="JACIEJ010000019">
    <property type="protein sequence ID" value="MBB3988313.1"/>
    <property type="molecule type" value="Genomic_DNA"/>
</dbReference>
<reference evidence="2 3" key="1">
    <citation type="submission" date="2020-08" db="EMBL/GenBank/DDBJ databases">
        <title>Genomic Encyclopedia of Type Strains, Phase IV (KMG-IV): sequencing the most valuable type-strain genomes for metagenomic binning, comparative biology and taxonomic classification.</title>
        <authorList>
            <person name="Goeker M."/>
        </authorList>
    </citation>
    <scope>NUCLEOTIDE SEQUENCE [LARGE SCALE GENOMIC DNA]</scope>
    <source>
        <strain evidence="2 3">DSM 102235</strain>
    </source>
</reference>
<evidence type="ECO:0000313" key="2">
    <source>
        <dbReference type="EMBL" id="MBB3988313.1"/>
    </source>
</evidence>
<comment type="caution">
    <text evidence="2">The sequence shown here is derived from an EMBL/GenBank/DDBJ whole genome shotgun (WGS) entry which is preliminary data.</text>
</comment>
<keyword evidence="1" id="KW-0472">Membrane</keyword>
<sequence>MLLLEWVAQAFCKDLFVFFSLPLAELLFVPNAAAVQWKMAIIPVLTDLSAGADLQLRTEGNSPALI</sequence>
<dbReference type="AlphaFoldDB" id="A0A7W6DSG5"/>
<keyword evidence="1" id="KW-1133">Transmembrane helix</keyword>
<accession>A0A7W6DSG5</accession>
<evidence type="ECO:0000313" key="3">
    <source>
        <dbReference type="Proteomes" id="UP000541426"/>
    </source>
</evidence>
<feature type="transmembrane region" description="Helical" evidence="1">
    <location>
        <begin position="6"/>
        <end position="29"/>
    </location>
</feature>
<organism evidence="2 3">
    <name type="scientific">Sagittula marina</name>
    <dbReference type="NCBI Taxonomy" id="943940"/>
    <lineage>
        <taxon>Bacteria</taxon>
        <taxon>Pseudomonadati</taxon>
        <taxon>Pseudomonadota</taxon>
        <taxon>Alphaproteobacteria</taxon>
        <taxon>Rhodobacterales</taxon>
        <taxon>Roseobacteraceae</taxon>
        <taxon>Sagittula</taxon>
    </lineage>
</organism>
<protein>
    <submittedName>
        <fullName evidence="2">Uncharacterized protein</fullName>
    </submittedName>
</protein>
<name>A0A7W6DSG5_9RHOB</name>